<gene>
    <name evidence="4" type="ORF">GCM10009640_21720</name>
</gene>
<reference evidence="4 5" key="1">
    <citation type="journal article" date="2019" name="Int. J. Syst. Evol. Microbiol.">
        <title>The Global Catalogue of Microorganisms (GCM) 10K type strain sequencing project: providing services to taxonomists for standard genome sequencing and annotation.</title>
        <authorList>
            <consortium name="The Broad Institute Genomics Platform"/>
            <consortium name="The Broad Institute Genome Sequencing Center for Infectious Disease"/>
            <person name="Wu L."/>
            <person name="Ma J."/>
        </authorList>
    </citation>
    <scope>NUCLEOTIDE SEQUENCE [LARGE SCALE GENOMIC DNA]</scope>
    <source>
        <strain evidence="4 5">JCM 12398</strain>
    </source>
</reference>
<evidence type="ECO:0000256" key="1">
    <source>
        <dbReference type="SAM" id="MobiDB-lite"/>
    </source>
</evidence>
<dbReference type="Pfam" id="PF02557">
    <property type="entry name" value="VanY"/>
    <property type="match status" value="1"/>
</dbReference>
<sequence>MRKVMAVLAAVLLVSGCAPVATPEPSVPPASPTASAPAASPDASSAAPETSFPEASETPAPTPQWDVATASSLQVVVNKLRPMDPPDFAPELVAVSTGQEGGELVRPELDAALRELDAAMRAAIGEGTYVTSSYRSSALQAQYYQDAIARFGQAAADTTSARPGHSEHQTGLAIDVMSTALECRLARCFGETVAGRWIAANAWEHGFVVRYPEGSDAVTGYAWEPWHLRFVGAEVSTAMHESGTATLEEHFGLEPAPGYAEPAP</sequence>
<dbReference type="CDD" id="cd14852">
    <property type="entry name" value="LD-carboxypeptidase"/>
    <property type="match status" value="1"/>
</dbReference>
<dbReference type="InterPro" id="IPR009045">
    <property type="entry name" value="Zn_M74/Hedgehog-like"/>
</dbReference>
<dbReference type="Gene3D" id="3.30.1380.10">
    <property type="match status" value="1"/>
</dbReference>
<feature type="compositionally biased region" description="Low complexity" evidence="1">
    <location>
        <begin position="32"/>
        <end position="51"/>
    </location>
</feature>
<keyword evidence="2" id="KW-0732">Signal</keyword>
<feature type="domain" description="D-alanyl-D-alanine carboxypeptidase-like core" evidence="3">
    <location>
        <begin position="104"/>
        <end position="232"/>
    </location>
</feature>
<dbReference type="PANTHER" id="PTHR34385">
    <property type="entry name" value="D-ALANYL-D-ALANINE CARBOXYPEPTIDASE"/>
    <property type="match status" value="1"/>
</dbReference>
<organism evidence="4 5">
    <name type="scientific">Agrococcus citreus</name>
    <dbReference type="NCBI Taxonomy" id="84643"/>
    <lineage>
        <taxon>Bacteria</taxon>
        <taxon>Bacillati</taxon>
        <taxon>Actinomycetota</taxon>
        <taxon>Actinomycetes</taxon>
        <taxon>Micrococcales</taxon>
        <taxon>Microbacteriaceae</taxon>
        <taxon>Agrococcus</taxon>
    </lineage>
</organism>
<evidence type="ECO:0000313" key="5">
    <source>
        <dbReference type="Proteomes" id="UP001501266"/>
    </source>
</evidence>
<dbReference type="InterPro" id="IPR058193">
    <property type="entry name" value="VanY/YodJ_core_dom"/>
</dbReference>
<evidence type="ECO:0000313" key="4">
    <source>
        <dbReference type="EMBL" id="GAA1424769.1"/>
    </source>
</evidence>
<feature type="signal peptide" evidence="2">
    <location>
        <begin position="1"/>
        <end position="20"/>
    </location>
</feature>
<proteinExistence type="predicted"/>
<keyword evidence="5" id="KW-1185">Reference proteome</keyword>
<dbReference type="InterPro" id="IPR052179">
    <property type="entry name" value="DD-CPase-like"/>
</dbReference>
<accession>A0ABN1YXB2</accession>
<feature type="chain" id="PRO_5045310874" description="D-alanyl-D-alanine carboxypeptidase-like core domain-containing protein" evidence="2">
    <location>
        <begin position="21"/>
        <end position="264"/>
    </location>
</feature>
<feature type="region of interest" description="Disordered" evidence="1">
    <location>
        <begin position="22"/>
        <end position="65"/>
    </location>
</feature>
<dbReference type="PROSITE" id="PS51257">
    <property type="entry name" value="PROKAR_LIPOPROTEIN"/>
    <property type="match status" value="1"/>
</dbReference>
<dbReference type="InterPro" id="IPR003709">
    <property type="entry name" value="VanY-like_core_dom"/>
</dbReference>
<dbReference type="SUPFAM" id="SSF55166">
    <property type="entry name" value="Hedgehog/DD-peptidase"/>
    <property type="match status" value="1"/>
</dbReference>
<evidence type="ECO:0000256" key="2">
    <source>
        <dbReference type="SAM" id="SignalP"/>
    </source>
</evidence>
<evidence type="ECO:0000259" key="3">
    <source>
        <dbReference type="Pfam" id="PF02557"/>
    </source>
</evidence>
<dbReference type="Proteomes" id="UP001501266">
    <property type="component" value="Unassembled WGS sequence"/>
</dbReference>
<dbReference type="EMBL" id="BAAAKK010000005">
    <property type="protein sequence ID" value="GAA1424769.1"/>
    <property type="molecule type" value="Genomic_DNA"/>
</dbReference>
<comment type="caution">
    <text evidence="4">The sequence shown here is derived from an EMBL/GenBank/DDBJ whole genome shotgun (WGS) entry which is preliminary data.</text>
</comment>
<protein>
    <recommendedName>
        <fullName evidence="3">D-alanyl-D-alanine carboxypeptidase-like core domain-containing protein</fullName>
    </recommendedName>
</protein>
<dbReference type="PANTHER" id="PTHR34385:SF1">
    <property type="entry name" value="PEPTIDOGLYCAN L-ALANYL-D-GLUTAMATE ENDOPEPTIDASE CWLK"/>
    <property type="match status" value="1"/>
</dbReference>
<name>A0ABN1YXB2_9MICO</name>